<keyword evidence="2" id="KW-1185">Reference proteome</keyword>
<dbReference type="Proteomes" id="UP000006238">
    <property type="component" value="Unassembled WGS sequence"/>
</dbReference>
<dbReference type="InterPro" id="IPR049539">
    <property type="entry name" value="SPL"/>
</dbReference>
<proteinExistence type="predicted"/>
<dbReference type="GO" id="GO:0042601">
    <property type="term" value="C:endospore-forming forespore"/>
    <property type="evidence" value="ECO:0007669"/>
    <property type="project" value="TreeGrafter"/>
</dbReference>
<name>D4S0T6_9FIRM</name>
<dbReference type="GO" id="GO:0003913">
    <property type="term" value="F:DNA photolyase activity"/>
    <property type="evidence" value="ECO:0007669"/>
    <property type="project" value="TreeGrafter"/>
</dbReference>
<dbReference type="HOGENOM" id="CLU_030330_0_0_9"/>
<dbReference type="Gene3D" id="3.80.30.30">
    <property type="match status" value="1"/>
</dbReference>
<gene>
    <name evidence="1" type="ORF">BUTYVIB_01706</name>
</gene>
<dbReference type="eggNOG" id="COG1533">
    <property type="taxonomic scope" value="Bacteria"/>
</dbReference>
<accession>D4S0T6</accession>
<evidence type="ECO:0008006" key="3">
    <source>
        <dbReference type="Google" id="ProtNLM"/>
    </source>
</evidence>
<dbReference type="EMBL" id="ABWN01000030">
    <property type="protein sequence ID" value="EFF68434.1"/>
    <property type="molecule type" value="Genomic_DNA"/>
</dbReference>
<dbReference type="GeneID" id="98918071"/>
<reference evidence="1 2" key="1">
    <citation type="submission" date="2010-02" db="EMBL/GenBank/DDBJ databases">
        <authorList>
            <person name="Weinstock G."/>
            <person name="Sodergren E."/>
            <person name="Clifton S."/>
            <person name="Fulton L."/>
            <person name="Fulton B."/>
            <person name="Courtney L."/>
            <person name="Fronick C."/>
            <person name="Harrison M."/>
            <person name="Strong C."/>
            <person name="Farmer C."/>
            <person name="Delahaunty K."/>
            <person name="Markovic C."/>
            <person name="Hall O."/>
            <person name="Minx P."/>
            <person name="Tomlinson C."/>
            <person name="Mitreva M."/>
            <person name="Nelson J."/>
            <person name="Hou S."/>
            <person name="Wollam A."/>
            <person name="Pepin K.H."/>
            <person name="Johnson M."/>
            <person name="Bhonagiri V."/>
            <person name="Zhang X."/>
            <person name="Suruliraj S."/>
            <person name="Warren W."/>
            <person name="Chinwalla A."/>
            <person name="Mardis E.R."/>
            <person name="Wilson R.K."/>
        </authorList>
    </citation>
    <scope>NUCLEOTIDE SEQUENCE [LARGE SCALE GENOMIC DNA]</scope>
    <source>
        <strain evidence="1 2">DSM 2876</strain>
    </source>
</reference>
<comment type="caution">
    <text evidence="1">The sequence shown here is derived from an EMBL/GenBank/DDBJ whole genome shotgun (WGS) entry which is preliminary data.</text>
</comment>
<evidence type="ECO:0000313" key="2">
    <source>
        <dbReference type="Proteomes" id="UP000006238"/>
    </source>
</evidence>
<protein>
    <recommendedName>
        <fullName evidence="3">DNA repair photolyase</fullName>
    </recommendedName>
</protein>
<sequence length="334" mass="39175">MNLSETKSLAKPFSHIYVEDDAFNYPLSKEILGRLKGSHIIKIKHYKDIFNRSGQDFLLQKQSRSLILSVNRNEKIYPGARVCQSFGNDNFYYTSNIMNCVFDCEYCYLQGMYPSGNIVIFVNYDDYFSEIEKILAKHDMYICISYDTDLLAMENLTGFVDKWIRFTLSHPSLKIEIRTKSAFDTSCFPKCDRVIFAWTLSPEYIIERFEHFTPSLDSRINAVKKAIDGDYMVRLCFDPMIYVKDYKEIYKDFYEYVFSRIDGNKITDASLGLFRISSSYIKSMKKKRLTEISAYPYTCLEGVCQYEPKKSGEMLDFAGYEITKYISREKLFID</sequence>
<dbReference type="Gene3D" id="3.40.50.12110">
    <property type="match status" value="1"/>
</dbReference>
<dbReference type="STRING" id="45851.BHV86_09280"/>
<dbReference type="Pfam" id="PF20903">
    <property type="entry name" value="SPL"/>
    <property type="match status" value="1"/>
</dbReference>
<dbReference type="AlphaFoldDB" id="D4S0T6"/>
<organism evidence="1 2">
    <name type="scientific">Eshraghiella crossota DSM 2876</name>
    <dbReference type="NCBI Taxonomy" id="511680"/>
    <lineage>
        <taxon>Bacteria</taxon>
        <taxon>Bacillati</taxon>
        <taxon>Bacillota</taxon>
        <taxon>Clostridia</taxon>
        <taxon>Lachnospirales</taxon>
        <taxon>Lachnospiraceae</taxon>
        <taxon>Eshraghiella</taxon>
    </lineage>
</organism>
<dbReference type="GO" id="GO:0051539">
    <property type="term" value="F:4 iron, 4 sulfur cluster binding"/>
    <property type="evidence" value="ECO:0007669"/>
    <property type="project" value="TreeGrafter"/>
</dbReference>
<evidence type="ECO:0000313" key="1">
    <source>
        <dbReference type="EMBL" id="EFF68434.1"/>
    </source>
</evidence>
<dbReference type="PANTHER" id="PTHR37822">
    <property type="entry name" value="SPORE PHOTOPRODUCT LYASE-RELATED"/>
    <property type="match status" value="1"/>
</dbReference>
<dbReference type="PANTHER" id="PTHR37822:SF2">
    <property type="entry name" value="SPORE PHOTOPRODUCT LYASE"/>
    <property type="match status" value="1"/>
</dbReference>
<dbReference type="RefSeq" id="WP_005603456.1">
    <property type="nucleotide sequence ID" value="NZ_GG663524.1"/>
</dbReference>
<dbReference type="GO" id="GO:1904047">
    <property type="term" value="F:S-adenosyl-L-methionine binding"/>
    <property type="evidence" value="ECO:0007669"/>
    <property type="project" value="TreeGrafter"/>
</dbReference>